<dbReference type="SUPFAM" id="SSF46938">
    <property type="entry name" value="CRAL/TRIO N-terminal domain"/>
    <property type="match status" value="1"/>
</dbReference>
<dbReference type="EnsemblMetazoa" id="XM_028272204.2">
    <property type="protein sequence ID" value="XP_028128005.1"/>
    <property type="gene ID" value="LOC114324370"/>
</dbReference>
<dbReference type="SMART" id="SM01100">
    <property type="entry name" value="CRAL_TRIO_N"/>
    <property type="match status" value="1"/>
</dbReference>
<evidence type="ECO:0000313" key="4">
    <source>
        <dbReference type="RefSeq" id="XP_028127997.1"/>
    </source>
</evidence>
<dbReference type="EnsemblMetazoa" id="XM_028272196.2">
    <property type="protein sequence ID" value="XP_028127997.1"/>
    <property type="gene ID" value="LOC114324370"/>
</dbReference>
<dbReference type="GeneID" id="114324370"/>
<feature type="domain" description="CRAL-TRIO" evidence="1">
    <location>
        <begin position="124"/>
        <end position="271"/>
    </location>
</feature>
<organism evidence="5">
    <name type="scientific">Diabrotica virgifera virgifera</name>
    <name type="common">western corn rootworm</name>
    <dbReference type="NCBI Taxonomy" id="50390"/>
    <lineage>
        <taxon>Eukaryota</taxon>
        <taxon>Metazoa</taxon>
        <taxon>Ecdysozoa</taxon>
        <taxon>Arthropoda</taxon>
        <taxon>Hexapoda</taxon>
        <taxon>Insecta</taxon>
        <taxon>Pterygota</taxon>
        <taxon>Neoptera</taxon>
        <taxon>Endopterygota</taxon>
        <taxon>Coleoptera</taxon>
        <taxon>Polyphaga</taxon>
        <taxon>Cucujiformia</taxon>
        <taxon>Chrysomeloidea</taxon>
        <taxon>Chrysomelidae</taxon>
        <taxon>Galerucinae</taxon>
        <taxon>Diabroticina</taxon>
        <taxon>Diabroticites</taxon>
        <taxon>Diabrotica</taxon>
    </lineage>
</organism>
<gene>
    <name evidence="4 5" type="primary">LOC114324370</name>
</gene>
<dbReference type="CDD" id="cd00170">
    <property type="entry name" value="SEC14"/>
    <property type="match status" value="1"/>
</dbReference>
<protein>
    <submittedName>
        <fullName evidence="4 5">Alpha-tocopherol transfer protein-like isoform X2</fullName>
    </submittedName>
</protein>
<dbReference type="InterPro" id="IPR036273">
    <property type="entry name" value="CRAL/TRIO_N_dom_sf"/>
</dbReference>
<reference evidence="4 5" key="1">
    <citation type="submission" date="2025-04" db="UniProtKB">
        <authorList>
            <consortium name="RefSeq"/>
        </authorList>
    </citation>
    <scope>IDENTIFICATION</scope>
    <source>
        <tissue evidence="4 5">Whole insect</tissue>
    </source>
</reference>
<keyword evidence="3" id="KW-1185">Reference proteome</keyword>
<dbReference type="GO" id="GO:0016020">
    <property type="term" value="C:membrane"/>
    <property type="evidence" value="ECO:0007669"/>
    <property type="project" value="TreeGrafter"/>
</dbReference>
<dbReference type="Pfam" id="PF03765">
    <property type="entry name" value="CRAL_TRIO_N"/>
    <property type="match status" value="1"/>
</dbReference>
<proteinExistence type="predicted"/>
<evidence type="ECO:0000313" key="3">
    <source>
        <dbReference type="Proteomes" id="UP001652700"/>
    </source>
</evidence>
<dbReference type="Gene3D" id="1.10.8.20">
    <property type="entry name" value="N-terminal domain of phosphatidylinositol transfer protein sec14p"/>
    <property type="match status" value="1"/>
</dbReference>
<dbReference type="RefSeq" id="XP_028127997.1">
    <property type="nucleotide sequence ID" value="XM_028272196.1"/>
</dbReference>
<dbReference type="InterPro" id="IPR001251">
    <property type="entry name" value="CRAL-TRIO_dom"/>
</dbReference>
<dbReference type="SUPFAM" id="SSF52087">
    <property type="entry name" value="CRAL/TRIO domain"/>
    <property type="match status" value="1"/>
</dbReference>
<name>A0A6P7F3B6_DIAVI</name>
<evidence type="ECO:0000313" key="5">
    <source>
        <dbReference type="RefSeq" id="XP_028128005.1"/>
    </source>
</evidence>
<dbReference type="Proteomes" id="UP001652700">
    <property type="component" value="Unplaced"/>
</dbReference>
<sequence>MSHPSLESPQKKETTFKGTFDLEEPSQELLQWAKENINEDPDTRDLLISELKDMIYERGECTPTRTDDEFLLRFLRARHFILKKAHRLYVNYHNFIQEAPEYFKNVNLQKLTEIKKTKMFNCPLSRDQSGRRMLIYNIGEWVPSDFSPTELIQFVIFLIQISMLEQKTQINGVVALFDLSGLSLEMVWYMSPTLAKHMVNIATTSMPCRLEGVHFLYSSWMFDTAFSMVKGLVSPTVTDRIHFHNDLETLYSHIDPKYLPNSLGGAQEDYSLESWYNDILETHGETVKTELESLGYPVKEFLDSIGTK</sequence>
<dbReference type="PANTHER" id="PTHR10174:SF234">
    <property type="entry name" value="SD01558P"/>
    <property type="match status" value="1"/>
</dbReference>
<evidence type="ECO:0000259" key="1">
    <source>
        <dbReference type="PROSITE" id="PS50191"/>
    </source>
</evidence>
<reference evidence="2" key="2">
    <citation type="submission" date="2025-05" db="UniProtKB">
        <authorList>
            <consortium name="EnsemblMetazoa"/>
        </authorList>
    </citation>
    <scope>IDENTIFICATION</scope>
</reference>
<dbReference type="Pfam" id="PF00650">
    <property type="entry name" value="CRAL_TRIO"/>
    <property type="match status" value="1"/>
</dbReference>
<dbReference type="AlphaFoldDB" id="A0A6P7F3B6"/>
<dbReference type="RefSeq" id="XP_028128005.1">
    <property type="nucleotide sequence ID" value="XM_028272204.1"/>
</dbReference>
<dbReference type="PANTHER" id="PTHR10174">
    <property type="entry name" value="ALPHA-TOCOPHEROL TRANSFER PROTEIN-RELATED"/>
    <property type="match status" value="1"/>
</dbReference>
<dbReference type="InterPro" id="IPR036865">
    <property type="entry name" value="CRAL-TRIO_dom_sf"/>
</dbReference>
<evidence type="ECO:0000313" key="2">
    <source>
        <dbReference type="EnsemblMetazoa" id="XP_028127997.1"/>
    </source>
</evidence>
<dbReference type="InterPro" id="IPR011074">
    <property type="entry name" value="CRAL/TRIO_N_dom"/>
</dbReference>
<accession>A0A6P7F3B6</accession>
<dbReference type="SMART" id="SM00516">
    <property type="entry name" value="SEC14"/>
    <property type="match status" value="1"/>
</dbReference>
<dbReference type="PROSITE" id="PS50191">
    <property type="entry name" value="CRAL_TRIO"/>
    <property type="match status" value="1"/>
</dbReference>
<dbReference type="OrthoDB" id="440711at2759"/>
<dbReference type="PRINTS" id="PR00180">
    <property type="entry name" value="CRETINALDHBP"/>
</dbReference>
<dbReference type="GO" id="GO:1902936">
    <property type="term" value="F:phosphatidylinositol bisphosphate binding"/>
    <property type="evidence" value="ECO:0007669"/>
    <property type="project" value="TreeGrafter"/>
</dbReference>
<dbReference type="Gene3D" id="3.40.525.10">
    <property type="entry name" value="CRAL-TRIO lipid binding domain"/>
    <property type="match status" value="1"/>
</dbReference>